<organism evidence="6 7">
    <name type="scientific">Thiothrix winogradskyi</name>
    <dbReference type="NCBI Taxonomy" id="96472"/>
    <lineage>
        <taxon>Bacteria</taxon>
        <taxon>Pseudomonadati</taxon>
        <taxon>Pseudomonadota</taxon>
        <taxon>Gammaproteobacteria</taxon>
        <taxon>Thiotrichales</taxon>
        <taxon>Thiotrichaceae</taxon>
        <taxon>Thiothrix</taxon>
    </lineage>
</organism>
<dbReference type="RefSeq" id="WP_236499815.1">
    <property type="nucleotide sequence ID" value="NZ_CP091244.1"/>
</dbReference>
<dbReference type="InterPro" id="IPR036388">
    <property type="entry name" value="WH-like_DNA-bd_sf"/>
</dbReference>
<dbReference type="CDD" id="cd08417">
    <property type="entry name" value="PBP2_Nitroaromatics_like"/>
    <property type="match status" value="1"/>
</dbReference>
<dbReference type="PANTHER" id="PTHR30118">
    <property type="entry name" value="HTH-TYPE TRANSCRIPTIONAL REGULATOR LEUO-RELATED"/>
    <property type="match status" value="1"/>
</dbReference>
<dbReference type="PANTHER" id="PTHR30118:SF6">
    <property type="entry name" value="HTH-TYPE TRANSCRIPTIONAL REGULATOR LEUO"/>
    <property type="match status" value="1"/>
</dbReference>
<evidence type="ECO:0000256" key="3">
    <source>
        <dbReference type="ARBA" id="ARBA00023125"/>
    </source>
</evidence>
<accession>A0ABY3T2R6</accession>
<evidence type="ECO:0000256" key="2">
    <source>
        <dbReference type="ARBA" id="ARBA00023015"/>
    </source>
</evidence>
<dbReference type="Pfam" id="PF00126">
    <property type="entry name" value="HTH_1"/>
    <property type="match status" value="1"/>
</dbReference>
<proteinExistence type="inferred from homology"/>
<dbReference type="InterPro" id="IPR000847">
    <property type="entry name" value="LysR_HTH_N"/>
</dbReference>
<dbReference type="SUPFAM" id="SSF46785">
    <property type="entry name" value="Winged helix' DNA-binding domain"/>
    <property type="match status" value="1"/>
</dbReference>
<protein>
    <submittedName>
        <fullName evidence="6">LysR family transcriptional regulator</fullName>
    </submittedName>
</protein>
<dbReference type="InterPro" id="IPR050389">
    <property type="entry name" value="LysR-type_TF"/>
</dbReference>
<dbReference type="InterPro" id="IPR037402">
    <property type="entry name" value="YidZ_PBP2"/>
</dbReference>
<evidence type="ECO:0000313" key="6">
    <source>
        <dbReference type="EMBL" id="UJS25080.1"/>
    </source>
</evidence>
<keyword evidence="7" id="KW-1185">Reference proteome</keyword>
<dbReference type="Gene3D" id="3.40.190.10">
    <property type="entry name" value="Periplasmic binding protein-like II"/>
    <property type="match status" value="2"/>
</dbReference>
<reference evidence="6" key="1">
    <citation type="journal article" date="2022" name="Microorganisms">
        <title>Two New Species of Filamentous Sulfur Bacteria of the Genus Thiothrix, Thiothrix winogradskyi sp. nov. and 'Candidatus Thiothrix sulfatifontis' sp. nov.</title>
        <authorList>
            <person name="Ravin N.V."/>
            <person name="Rossetti S."/>
            <person name="Beletsky A.V."/>
            <person name="Kadnikov V.V."/>
            <person name="Rudenko T.S."/>
            <person name="Smolyakov D.D."/>
            <person name="Moskvitina M.I."/>
            <person name="Gureeva M.V."/>
            <person name="Mardanov A.V."/>
            <person name="Grabovich M.Y."/>
        </authorList>
    </citation>
    <scope>NUCLEOTIDE SEQUENCE</scope>
    <source>
        <strain evidence="6">CT3</strain>
    </source>
</reference>
<dbReference type="Gene3D" id="1.10.10.10">
    <property type="entry name" value="Winged helix-like DNA-binding domain superfamily/Winged helix DNA-binding domain"/>
    <property type="match status" value="1"/>
</dbReference>
<dbReference type="EMBL" id="CP091244">
    <property type="protein sequence ID" value="UJS25080.1"/>
    <property type="molecule type" value="Genomic_DNA"/>
</dbReference>
<evidence type="ECO:0000259" key="5">
    <source>
        <dbReference type="PROSITE" id="PS50931"/>
    </source>
</evidence>
<name>A0ABY3T2R6_9GAMM</name>
<keyword evidence="4" id="KW-0804">Transcription</keyword>
<gene>
    <name evidence="6" type="ORF">L2Y54_03325</name>
</gene>
<dbReference type="InterPro" id="IPR036390">
    <property type="entry name" value="WH_DNA-bd_sf"/>
</dbReference>
<keyword evidence="3" id="KW-0238">DNA-binding</keyword>
<dbReference type="PROSITE" id="PS50931">
    <property type="entry name" value="HTH_LYSR"/>
    <property type="match status" value="1"/>
</dbReference>
<evidence type="ECO:0000256" key="4">
    <source>
        <dbReference type="ARBA" id="ARBA00023163"/>
    </source>
</evidence>
<dbReference type="Pfam" id="PF03466">
    <property type="entry name" value="LysR_substrate"/>
    <property type="match status" value="1"/>
</dbReference>
<sequence length="313" mass="34767">MKDNDYLALDGYSMNVFLTVLEQGSIASAADKLGITKTVIGNCLTKLRSVFHDPLFVRTGGQEIVATARAENLGERMRVVLSEMQQLTSEPVFTPQKAVLNFTVGTNDFQRDLVLPELYRQVASEVKAFSLRTIISESPALEWLRTGKADLLLSPIAPEGVDILHKRLFIDQPRCFFDGNAREAPRTLADFRQARYIGLNVVEGQRAAVMAAPISRELEQQVAVRVPNFSEMASFMRGSDLLAIAPGMLRMGALAEFSAISPLFNLPSITMFMLWHKRHEGDAAHQWVRAQLESAVTNVMQRGKLSKFNLVGV</sequence>
<keyword evidence="2" id="KW-0805">Transcription regulation</keyword>
<dbReference type="SUPFAM" id="SSF53850">
    <property type="entry name" value="Periplasmic binding protein-like II"/>
    <property type="match status" value="1"/>
</dbReference>
<dbReference type="Proteomes" id="UP001054801">
    <property type="component" value="Chromosome"/>
</dbReference>
<dbReference type="InterPro" id="IPR005119">
    <property type="entry name" value="LysR_subst-bd"/>
</dbReference>
<evidence type="ECO:0000313" key="7">
    <source>
        <dbReference type="Proteomes" id="UP001054801"/>
    </source>
</evidence>
<evidence type="ECO:0000256" key="1">
    <source>
        <dbReference type="ARBA" id="ARBA00009437"/>
    </source>
</evidence>
<comment type="similarity">
    <text evidence="1">Belongs to the LysR transcriptional regulatory family.</text>
</comment>
<feature type="domain" description="HTH lysR-type" evidence="5">
    <location>
        <begin position="14"/>
        <end position="67"/>
    </location>
</feature>